<evidence type="ECO:0000313" key="1">
    <source>
        <dbReference type="EMBL" id="KAJ0095163.1"/>
    </source>
</evidence>
<comment type="caution">
    <text evidence="1">The sequence shown here is derived from an EMBL/GenBank/DDBJ whole genome shotgun (WGS) entry which is preliminary data.</text>
</comment>
<sequence length="26" mass="3044">MKLMIRGRGRLGYLTRLVKTPQKDDP</sequence>
<dbReference type="EMBL" id="CM047902">
    <property type="protein sequence ID" value="KAJ0095163.1"/>
    <property type="molecule type" value="Genomic_DNA"/>
</dbReference>
<keyword evidence="2" id="KW-1185">Reference proteome</keyword>
<dbReference type="Proteomes" id="UP001164250">
    <property type="component" value="Chromosome 6"/>
</dbReference>
<protein>
    <submittedName>
        <fullName evidence="1">Uncharacterized protein</fullName>
    </submittedName>
</protein>
<accession>A0ACC1B8D6</accession>
<reference evidence="2" key="1">
    <citation type="journal article" date="2023" name="G3 (Bethesda)">
        <title>Genome assembly and association tests identify interacting loci associated with vigor, precocity, and sex in interspecific pistachio rootstocks.</title>
        <authorList>
            <person name="Palmer W."/>
            <person name="Jacygrad E."/>
            <person name="Sagayaradj S."/>
            <person name="Cavanaugh K."/>
            <person name="Han R."/>
            <person name="Bertier L."/>
            <person name="Beede B."/>
            <person name="Kafkas S."/>
            <person name="Golino D."/>
            <person name="Preece J."/>
            <person name="Michelmore R."/>
        </authorList>
    </citation>
    <scope>NUCLEOTIDE SEQUENCE [LARGE SCALE GENOMIC DNA]</scope>
</reference>
<evidence type="ECO:0000313" key="2">
    <source>
        <dbReference type="Proteomes" id="UP001164250"/>
    </source>
</evidence>
<organism evidence="1 2">
    <name type="scientific">Pistacia atlantica</name>
    <dbReference type="NCBI Taxonomy" id="434234"/>
    <lineage>
        <taxon>Eukaryota</taxon>
        <taxon>Viridiplantae</taxon>
        <taxon>Streptophyta</taxon>
        <taxon>Embryophyta</taxon>
        <taxon>Tracheophyta</taxon>
        <taxon>Spermatophyta</taxon>
        <taxon>Magnoliopsida</taxon>
        <taxon>eudicotyledons</taxon>
        <taxon>Gunneridae</taxon>
        <taxon>Pentapetalae</taxon>
        <taxon>rosids</taxon>
        <taxon>malvids</taxon>
        <taxon>Sapindales</taxon>
        <taxon>Anacardiaceae</taxon>
        <taxon>Pistacia</taxon>
    </lineage>
</organism>
<proteinExistence type="predicted"/>
<gene>
    <name evidence="1" type="ORF">Patl1_15758</name>
</gene>
<name>A0ACC1B8D6_9ROSI</name>